<dbReference type="SMART" id="SM00304">
    <property type="entry name" value="HAMP"/>
    <property type="match status" value="1"/>
</dbReference>
<dbReference type="EMBL" id="WWCJ01000017">
    <property type="protein sequence ID" value="MYN04458.1"/>
    <property type="molecule type" value="Genomic_DNA"/>
</dbReference>
<keyword evidence="2" id="KW-0488">Methylation</keyword>
<dbReference type="PROSITE" id="PS50885">
    <property type="entry name" value="HAMP"/>
    <property type="match status" value="1"/>
</dbReference>
<dbReference type="PRINTS" id="PR00260">
    <property type="entry name" value="CHEMTRNSDUCR"/>
</dbReference>
<keyword evidence="6" id="KW-0812">Transmembrane</keyword>
<feature type="region of interest" description="Disordered" evidence="5">
    <location>
        <begin position="645"/>
        <end position="664"/>
    </location>
</feature>
<dbReference type="PANTHER" id="PTHR43531:SF14">
    <property type="entry name" value="METHYL-ACCEPTING CHEMOTAXIS PROTEIN I-RELATED"/>
    <property type="match status" value="1"/>
</dbReference>
<feature type="transmembrane region" description="Helical" evidence="6">
    <location>
        <begin position="313"/>
        <end position="337"/>
    </location>
</feature>
<organism evidence="9 10">
    <name type="scientific">Pseudoduganella guangdongensis</name>
    <dbReference type="NCBI Taxonomy" id="2692179"/>
    <lineage>
        <taxon>Bacteria</taxon>
        <taxon>Pseudomonadati</taxon>
        <taxon>Pseudomonadota</taxon>
        <taxon>Betaproteobacteria</taxon>
        <taxon>Burkholderiales</taxon>
        <taxon>Oxalobacteraceae</taxon>
        <taxon>Telluria group</taxon>
        <taxon>Pseudoduganella</taxon>
    </lineage>
</organism>
<dbReference type="InterPro" id="IPR004090">
    <property type="entry name" value="Chemotax_Me-accpt_rcpt"/>
</dbReference>
<dbReference type="RefSeq" id="WP_161027421.1">
    <property type="nucleotide sequence ID" value="NZ_WWCJ01000017.1"/>
</dbReference>
<evidence type="ECO:0000256" key="6">
    <source>
        <dbReference type="SAM" id="Phobius"/>
    </source>
</evidence>
<comment type="similarity">
    <text evidence="3">Belongs to the methyl-accepting chemotaxis (MCP) protein family.</text>
</comment>
<feature type="domain" description="Methyl-accepting transducer" evidence="7">
    <location>
        <begin position="396"/>
        <end position="625"/>
    </location>
</feature>
<name>A0A6N9HLD3_9BURK</name>
<evidence type="ECO:0000256" key="3">
    <source>
        <dbReference type="ARBA" id="ARBA00029447"/>
    </source>
</evidence>
<sequence>MLSKLSLNAKICIAATLLVIISLAVTATVTGIKSSRTAEKDAMDLARTQAAAAASALQSRIGRNLATIIQLGASQRATRGAKLPVSREQTGEITKAALFSSDDLIGAAVTWEPNALDGKDADYAGKKPEYDDTGRYMPYYTRAAGGGVNIEPIVFDPKPGANDWYDIPKKTGKVFFTEPYAYPVGGKDVLMASLVAPIMIDGQFQGTASADFMLTKLGEILKEMKSIEGGRLSLVSNGGLYASNPAEALVGKPAEDIPKEGLDSIRNGKPYEYEDKQGMAHLIQPLVLHPDIAPWAVKMSFPRAVATASARELLTYTLLVSLLCAVATGFILVAVVFRLTQPLRELGTAMSGLASGNADLSARLEVRGNDELAVIGSGFNTFVGKIHSVLARVRESSDSVAVASKEIREGNSDLSARTEQQASALEETAATMEELTSTVKQNADNARQANQMAARASEVASRGGEVVAQVVDTMASINESSRKVVDIISVIDGIAFQTNILALNAAVEAARAGEQGRGFAVVASEVRNLAQRSAAAAKEIKELIGNSVNQVEAGSALVAQAGSTMEEVVSSVRRVTDIVSEISAASGEQSHGIGQVNEAIGQMDGVTQQNAALVEQAAAAAESLQEQAATLVALVGEFRLAQSETGSGPAAAGATARRTLALRG</sequence>
<dbReference type="PANTHER" id="PTHR43531">
    <property type="entry name" value="PROTEIN ICFG"/>
    <property type="match status" value="1"/>
</dbReference>
<reference evidence="9 10" key="1">
    <citation type="submission" date="2019-12" db="EMBL/GenBank/DDBJ databases">
        <title>Novel species isolated from a subtropical stream in China.</title>
        <authorList>
            <person name="Lu H."/>
        </authorList>
    </citation>
    <scope>NUCLEOTIDE SEQUENCE [LARGE SCALE GENOMIC DNA]</scope>
    <source>
        <strain evidence="9 10">DS3</strain>
    </source>
</reference>
<dbReference type="GO" id="GO:0006935">
    <property type="term" value="P:chemotaxis"/>
    <property type="evidence" value="ECO:0007669"/>
    <property type="project" value="InterPro"/>
</dbReference>
<dbReference type="FunFam" id="1.10.287.950:FF:000001">
    <property type="entry name" value="Methyl-accepting chemotaxis sensory transducer"/>
    <property type="match status" value="1"/>
</dbReference>
<dbReference type="Pfam" id="PF22673">
    <property type="entry name" value="MCP-like_PDC_1"/>
    <property type="match status" value="1"/>
</dbReference>
<dbReference type="Gene3D" id="1.10.287.950">
    <property type="entry name" value="Methyl-accepting chemotaxis protein"/>
    <property type="match status" value="1"/>
</dbReference>
<feature type="compositionally biased region" description="Low complexity" evidence="5">
    <location>
        <begin position="650"/>
        <end position="664"/>
    </location>
</feature>
<evidence type="ECO:0000313" key="10">
    <source>
        <dbReference type="Proteomes" id="UP000448575"/>
    </source>
</evidence>
<proteinExistence type="inferred from homology"/>
<dbReference type="InterPro" id="IPR051310">
    <property type="entry name" value="MCP_chemotaxis"/>
</dbReference>
<dbReference type="GO" id="GO:0007165">
    <property type="term" value="P:signal transduction"/>
    <property type="evidence" value="ECO:0007669"/>
    <property type="project" value="UniProtKB-KW"/>
</dbReference>
<dbReference type="Pfam" id="PF00672">
    <property type="entry name" value="HAMP"/>
    <property type="match status" value="1"/>
</dbReference>
<keyword evidence="10" id="KW-1185">Reference proteome</keyword>
<dbReference type="Gene3D" id="3.30.450.20">
    <property type="entry name" value="PAS domain"/>
    <property type="match status" value="1"/>
</dbReference>
<dbReference type="Proteomes" id="UP000448575">
    <property type="component" value="Unassembled WGS sequence"/>
</dbReference>
<protein>
    <submittedName>
        <fullName evidence="9">HAMP domain-containing protein</fullName>
    </submittedName>
</protein>
<dbReference type="PROSITE" id="PS50111">
    <property type="entry name" value="CHEMOTAXIS_TRANSDUC_2"/>
    <property type="match status" value="1"/>
</dbReference>
<gene>
    <name evidence="9" type="ORF">GTP41_20410</name>
</gene>
<dbReference type="GO" id="GO:0004888">
    <property type="term" value="F:transmembrane signaling receptor activity"/>
    <property type="evidence" value="ECO:0007669"/>
    <property type="project" value="InterPro"/>
</dbReference>
<dbReference type="SMART" id="SM00283">
    <property type="entry name" value="MA"/>
    <property type="match status" value="1"/>
</dbReference>
<evidence type="ECO:0000256" key="2">
    <source>
        <dbReference type="ARBA" id="ARBA00022481"/>
    </source>
</evidence>
<comment type="subcellular location">
    <subcellularLocation>
        <location evidence="1">Membrane</location>
    </subcellularLocation>
</comment>
<dbReference type="InterPro" id="IPR004089">
    <property type="entry name" value="MCPsignal_dom"/>
</dbReference>
<dbReference type="Pfam" id="PF00015">
    <property type="entry name" value="MCPsignal"/>
    <property type="match status" value="1"/>
</dbReference>
<evidence type="ECO:0000259" key="8">
    <source>
        <dbReference type="PROSITE" id="PS50885"/>
    </source>
</evidence>
<feature type="domain" description="HAMP" evidence="8">
    <location>
        <begin position="337"/>
        <end position="391"/>
    </location>
</feature>
<dbReference type="AlphaFoldDB" id="A0A6N9HLD3"/>
<evidence type="ECO:0000259" key="7">
    <source>
        <dbReference type="PROSITE" id="PS50111"/>
    </source>
</evidence>
<evidence type="ECO:0000256" key="4">
    <source>
        <dbReference type="PROSITE-ProRule" id="PRU00284"/>
    </source>
</evidence>
<dbReference type="SUPFAM" id="SSF58104">
    <property type="entry name" value="Methyl-accepting chemotaxis protein (MCP) signaling domain"/>
    <property type="match status" value="1"/>
</dbReference>
<comment type="caution">
    <text evidence="9">The sequence shown here is derived from an EMBL/GenBank/DDBJ whole genome shotgun (WGS) entry which is preliminary data.</text>
</comment>
<dbReference type="InterPro" id="IPR003660">
    <property type="entry name" value="HAMP_dom"/>
</dbReference>
<dbReference type="CDD" id="cd12913">
    <property type="entry name" value="PDC1_MCP_like"/>
    <property type="match status" value="1"/>
</dbReference>
<dbReference type="CDD" id="cd06225">
    <property type="entry name" value="HAMP"/>
    <property type="match status" value="1"/>
</dbReference>
<keyword evidence="6" id="KW-1133">Transmembrane helix</keyword>
<evidence type="ECO:0000313" key="9">
    <source>
        <dbReference type="EMBL" id="MYN04458.1"/>
    </source>
</evidence>
<keyword evidence="6" id="KW-0472">Membrane</keyword>
<evidence type="ECO:0000256" key="1">
    <source>
        <dbReference type="ARBA" id="ARBA00004370"/>
    </source>
</evidence>
<keyword evidence="4" id="KW-0807">Transducer</keyword>
<accession>A0A6N9HLD3</accession>
<evidence type="ECO:0000256" key="5">
    <source>
        <dbReference type="SAM" id="MobiDB-lite"/>
    </source>
</evidence>
<dbReference type="CDD" id="cd11386">
    <property type="entry name" value="MCP_signal"/>
    <property type="match status" value="1"/>
</dbReference>
<dbReference type="GO" id="GO:0005886">
    <property type="term" value="C:plasma membrane"/>
    <property type="evidence" value="ECO:0007669"/>
    <property type="project" value="TreeGrafter"/>
</dbReference>